<accession>A0A1G4I930</accession>
<keyword evidence="4 9" id="KW-0256">Endoplasmic reticulum</keyword>
<feature type="compositionally biased region" description="Polar residues" evidence="10">
    <location>
        <begin position="123"/>
        <end position="135"/>
    </location>
</feature>
<keyword evidence="6 9" id="KW-1133">Transmembrane helix</keyword>
<dbReference type="GO" id="GO:0030134">
    <property type="term" value="C:COPII-coated ER to Golgi transport vesicle"/>
    <property type="evidence" value="ECO:0007669"/>
    <property type="project" value="TreeGrafter"/>
</dbReference>
<keyword evidence="12" id="KW-1185">Reference proteome</keyword>
<dbReference type="GO" id="GO:0005789">
    <property type="term" value="C:endoplasmic reticulum membrane"/>
    <property type="evidence" value="ECO:0007669"/>
    <property type="project" value="UniProtKB-SubCell"/>
</dbReference>
<dbReference type="AlphaFoldDB" id="A0A1G4I930"/>
<keyword evidence="3 9" id="KW-0812">Transmembrane</keyword>
<name>A0A1G4I930_TRYEQ</name>
<organism evidence="11 12">
    <name type="scientific">Trypanosoma equiperdum</name>
    <dbReference type="NCBI Taxonomy" id="5694"/>
    <lineage>
        <taxon>Eukaryota</taxon>
        <taxon>Discoba</taxon>
        <taxon>Euglenozoa</taxon>
        <taxon>Kinetoplastea</taxon>
        <taxon>Metakinetoplastina</taxon>
        <taxon>Trypanosomatida</taxon>
        <taxon>Trypanosomatidae</taxon>
        <taxon>Trypanosoma</taxon>
    </lineage>
</organism>
<dbReference type="GeneID" id="92378713"/>
<dbReference type="GO" id="GO:0005793">
    <property type="term" value="C:endoplasmic reticulum-Golgi intermediate compartment"/>
    <property type="evidence" value="ECO:0007669"/>
    <property type="project" value="UniProtKB-UniRule"/>
</dbReference>
<dbReference type="Proteomes" id="UP000195570">
    <property type="component" value="Unassembled WGS sequence"/>
</dbReference>
<sequence length="301" mass="34380">MDSFGNQKHPMRQQQQQQQSPGYPDQSSWGGTQQNAMLEIGMQYGQNVLQEKSQGFMSYISVVTGFRRYFRVDNQYVKRKLTMLLFPFLFSMKKTEGYSNNDYEERRYPSGFGGDSPPPMQGGSWSPTSTQSTEQVPPPTEDVHAFDLYVPLMGAITYVILSGFLYGLHHNSVPNEQLVGPAWSLLFWLQVEVFILKLVCHLLRTTPASTILELTALCSYKYITICLAVLLREVLRLEGETVYTWAILLYVVLANATFAAKTLMRSHQREQRVPYNAKVFAYVTALLQAPMTLWLAIRPFQ</sequence>
<dbReference type="PANTHER" id="PTHR14083:SF0">
    <property type="entry name" value="YIP1D-INTERACTING FACTOR 1, ISOFORM C"/>
    <property type="match status" value="1"/>
</dbReference>
<dbReference type="VEuPathDB" id="TriTrypDB:TEOVI_000477300"/>
<feature type="transmembrane region" description="Helical" evidence="9">
    <location>
        <begin position="148"/>
        <end position="168"/>
    </location>
</feature>
<feature type="region of interest" description="Disordered" evidence="10">
    <location>
        <begin position="1"/>
        <end position="31"/>
    </location>
</feature>
<evidence type="ECO:0000256" key="9">
    <source>
        <dbReference type="RuleBase" id="RU368073"/>
    </source>
</evidence>
<evidence type="ECO:0000256" key="2">
    <source>
        <dbReference type="ARBA" id="ARBA00022448"/>
    </source>
</evidence>
<dbReference type="EMBL" id="CZPT02001011">
    <property type="protein sequence ID" value="SCU68591.1"/>
    <property type="molecule type" value="Genomic_DNA"/>
</dbReference>
<feature type="region of interest" description="Disordered" evidence="10">
    <location>
        <begin position="103"/>
        <end position="139"/>
    </location>
</feature>
<comment type="caution">
    <text evidence="11">The sequence shown here is derived from an EMBL/GenBank/DDBJ whole genome shotgun (WGS) entry which is preliminary data.</text>
</comment>
<dbReference type="GO" id="GO:0006888">
    <property type="term" value="P:endoplasmic reticulum to Golgi vesicle-mediated transport"/>
    <property type="evidence" value="ECO:0007669"/>
    <property type="project" value="UniProtKB-UniRule"/>
</dbReference>
<dbReference type="Pfam" id="PF03878">
    <property type="entry name" value="YIF1"/>
    <property type="match status" value="1"/>
</dbReference>
<feature type="transmembrane region" description="Helical" evidence="9">
    <location>
        <begin position="279"/>
        <end position="297"/>
    </location>
</feature>
<gene>
    <name evidence="11" type="ORF">TEOVI_000477300</name>
</gene>
<comment type="function">
    <text evidence="9">Has a role in transport between endoplasmic reticulum and Golgi.</text>
</comment>
<evidence type="ECO:0000256" key="8">
    <source>
        <dbReference type="ARBA" id="ARBA00023136"/>
    </source>
</evidence>
<keyword evidence="2 9" id="KW-0813">Transport</keyword>
<protein>
    <recommendedName>
        <fullName evidence="9">Protein YIF1</fullName>
    </recommendedName>
</protein>
<keyword evidence="8 9" id="KW-0472">Membrane</keyword>
<feature type="transmembrane region" description="Helical" evidence="9">
    <location>
        <begin position="211"/>
        <end position="230"/>
    </location>
</feature>
<dbReference type="RefSeq" id="XP_067079728.1">
    <property type="nucleotide sequence ID" value="XM_067223627.1"/>
</dbReference>
<dbReference type="GO" id="GO:0015031">
    <property type="term" value="P:protein transport"/>
    <property type="evidence" value="ECO:0007669"/>
    <property type="project" value="UniProtKB-KW"/>
</dbReference>
<dbReference type="InterPro" id="IPR005578">
    <property type="entry name" value="Yif1_fam"/>
</dbReference>
<evidence type="ECO:0000256" key="5">
    <source>
        <dbReference type="ARBA" id="ARBA00022927"/>
    </source>
</evidence>
<evidence type="ECO:0000313" key="11">
    <source>
        <dbReference type="EMBL" id="SCU68591.1"/>
    </source>
</evidence>
<feature type="transmembrane region" description="Helical" evidence="9">
    <location>
        <begin position="242"/>
        <end position="259"/>
    </location>
</feature>
<keyword evidence="7 9" id="KW-0333">Golgi apparatus</keyword>
<dbReference type="PANTHER" id="PTHR14083">
    <property type="entry name" value="YIP1 INTERACTING FACTOR HOMOLOG YIF1 PROTEIN"/>
    <property type="match status" value="1"/>
</dbReference>
<evidence type="ECO:0000256" key="6">
    <source>
        <dbReference type="ARBA" id="ARBA00022989"/>
    </source>
</evidence>
<comment type="similarity">
    <text evidence="1 9">Belongs to the YIF1 family.</text>
</comment>
<evidence type="ECO:0000256" key="7">
    <source>
        <dbReference type="ARBA" id="ARBA00023034"/>
    </source>
</evidence>
<evidence type="ECO:0000256" key="1">
    <source>
        <dbReference type="ARBA" id="ARBA00009727"/>
    </source>
</evidence>
<evidence type="ECO:0000256" key="3">
    <source>
        <dbReference type="ARBA" id="ARBA00022692"/>
    </source>
</evidence>
<evidence type="ECO:0000313" key="12">
    <source>
        <dbReference type="Proteomes" id="UP000195570"/>
    </source>
</evidence>
<evidence type="ECO:0000256" key="4">
    <source>
        <dbReference type="ARBA" id="ARBA00022824"/>
    </source>
</evidence>
<feature type="transmembrane region" description="Helical" evidence="9">
    <location>
        <begin position="180"/>
        <end position="199"/>
    </location>
</feature>
<keyword evidence="5 9" id="KW-0653">Protein transport</keyword>
<reference evidence="11" key="1">
    <citation type="submission" date="2016-09" db="EMBL/GenBank/DDBJ databases">
        <authorList>
            <person name="Hebert L."/>
            <person name="Moumen B."/>
        </authorList>
    </citation>
    <scope>NUCLEOTIDE SEQUENCE [LARGE SCALE GENOMIC DNA]</scope>
    <source>
        <strain evidence="11">OVI</strain>
    </source>
</reference>
<comment type="subcellular location">
    <subcellularLocation>
        <location evidence="9">Endoplasmic reticulum membrane</location>
        <topology evidence="9">Multi-pass membrane protein</topology>
    </subcellularLocation>
    <subcellularLocation>
        <location evidence="9">Golgi apparatus membrane</location>
        <topology evidence="9">Multi-pass membrane protein</topology>
    </subcellularLocation>
</comment>
<dbReference type="GO" id="GO:0000139">
    <property type="term" value="C:Golgi membrane"/>
    <property type="evidence" value="ECO:0007669"/>
    <property type="project" value="UniProtKB-SubCell"/>
</dbReference>
<evidence type="ECO:0000256" key="10">
    <source>
        <dbReference type="SAM" id="MobiDB-lite"/>
    </source>
</evidence>
<proteinExistence type="inferred from homology"/>